<gene>
    <name evidence="9" type="ORF">Tci_007385</name>
</gene>
<dbReference type="Gene3D" id="3.30.70.270">
    <property type="match status" value="1"/>
</dbReference>
<dbReference type="InterPro" id="IPR043128">
    <property type="entry name" value="Rev_trsase/Diguanyl_cyclase"/>
</dbReference>
<dbReference type="InterPro" id="IPR041373">
    <property type="entry name" value="RT_RNaseH"/>
</dbReference>
<evidence type="ECO:0000256" key="5">
    <source>
        <dbReference type="ARBA" id="ARBA00022801"/>
    </source>
</evidence>
<keyword evidence="5" id="KW-0378">Hydrolase</keyword>
<dbReference type="GO" id="GO:0003964">
    <property type="term" value="F:RNA-directed DNA polymerase activity"/>
    <property type="evidence" value="ECO:0007669"/>
    <property type="project" value="UniProtKB-KW"/>
</dbReference>
<keyword evidence="6 9" id="KW-0695">RNA-directed DNA polymerase</keyword>
<evidence type="ECO:0000256" key="2">
    <source>
        <dbReference type="ARBA" id="ARBA00022695"/>
    </source>
</evidence>
<evidence type="ECO:0000256" key="4">
    <source>
        <dbReference type="ARBA" id="ARBA00022759"/>
    </source>
</evidence>
<proteinExistence type="predicted"/>
<dbReference type="Pfam" id="PF17917">
    <property type="entry name" value="RT_RNaseH"/>
    <property type="match status" value="1"/>
</dbReference>
<evidence type="ECO:0000259" key="8">
    <source>
        <dbReference type="Pfam" id="PF24626"/>
    </source>
</evidence>
<dbReference type="InterPro" id="IPR056924">
    <property type="entry name" value="SH3_Tf2-1"/>
</dbReference>
<keyword evidence="1" id="KW-0808">Transferase</keyword>
<feature type="domain" description="Tf2-1-like SH3-like" evidence="8">
    <location>
        <begin position="6"/>
        <end position="70"/>
    </location>
</feature>
<dbReference type="InterPro" id="IPR043502">
    <property type="entry name" value="DNA/RNA_pol_sf"/>
</dbReference>
<dbReference type="SUPFAM" id="SSF56672">
    <property type="entry name" value="DNA/RNA polymerases"/>
    <property type="match status" value="1"/>
</dbReference>
<evidence type="ECO:0000256" key="3">
    <source>
        <dbReference type="ARBA" id="ARBA00022722"/>
    </source>
</evidence>
<organism evidence="9">
    <name type="scientific">Tanacetum cinerariifolium</name>
    <name type="common">Dalmatian daisy</name>
    <name type="synonym">Chrysanthemum cinerariifolium</name>
    <dbReference type="NCBI Taxonomy" id="118510"/>
    <lineage>
        <taxon>Eukaryota</taxon>
        <taxon>Viridiplantae</taxon>
        <taxon>Streptophyta</taxon>
        <taxon>Embryophyta</taxon>
        <taxon>Tracheophyta</taxon>
        <taxon>Spermatophyta</taxon>
        <taxon>Magnoliopsida</taxon>
        <taxon>eudicotyledons</taxon>
        <taxon>Gunneridae</taxon>
        <taxon>Pentapetalae</taxon>
        <taxon>asterids</taxon>
        <taxon>campanulids</taxon>
        <taxon>Asterales</taxon>
        <taxon>Asteraceae</taxon>
        <taxon>Asteroideae</taxon>
        <taxon>Anthemideae</taxon>
        <taxon>Anthemidinae</taxon>
        <taxon>Tanacetum</taxon>
    </lineage>
</organism>
<dbReference type="PANTHER" id="PTHR46148">
    <property type="entry name" value="CHROMO DOMAIN-CONTAINING PROTEIN"/>
    <property type="match status" value="1"/>
</dbReference>
<dbReference type="PANTHER" id="PTHR46148:SF59">
    <property type="entry name" value="NUCLEOTIDYLTRANSFERASE, RIBONUCLEASE H"/>
    <property type="match status" value="1"/>
</dbReference>
<accession>A0A6L2JFS4</accession>
<evidence type="ECO:0000256" key="6">
    <source>
        <dbReference type="ARBA" id="ARBA00022918"/>
    </source>
</evidence>
<evidence type="ECO:0000256" key="1">
    <source>
        <dbReference type="ARBA" id="ARBA00022679"/>
    </source>
</evidence>
<feature type="domain" description="Reverse transcriptase RNase H-like" evidence="7">
    <location>
        <begin position="218"/>
        <end position="263"/>
    </location>
</feature>
<dbReference type="EMBL" id="BKCJ010000687">
    <property type="protein sequence ID" value="GEU35407.1"/>
    <property type="molecule type" value="Genomic_DNA"/>
</dbReference>
<dbReference type="GO" id="GO:0016787">
    <property type="term" value="F:hydrolase activity"/>
    <property type="evidence" value="ECO:0007669"/>
    <property type="project" value="UniProtKB-KW"/>
</dbReference>
<protein>
    <submittedName>
        <fullName evidence="9">Putative reverse transcriptase domain-containing protein</fullName>
    </submittedName>
</protein>
<dbReference type="Pfam" id="PF24626">
    <property type="entry name" value="SH3_Tf2-1"/>
    <property type="match status" value="1"/>
</dbReference>
<name>A0A6L2JFS4_TANCI</name>
<dbReference type="GO" id="GO:0004519">
    <property type="term" value="F:endonuclease activity"/>
    <property type="evidence" value="ECO:0007669"/>
    <property type="project" value="UniProtKB-KW"/>
</dbReference>
<keyword evidence="2" id="KW-0548">Nucleotidyltransferase</keyword>
<evidence type="ECO:0000259" key="7">
    <source>
        <dbReference type="Pfam" id="PF17917"/>
    </source>
</evidence>
<dbReference type="AlphaFoldDB" id="A0A6L2JFS4"/>
<keyword evidence="4" id="KW-0255">Endonuclease</keyword>
<evidence type="ECO:0000313" key="9">
    <source>
        <dbReference type="EMBL" id="GEU35407.1"/>
    </source>
</evidence>
<comment type="caution">
    <text evidence="9">The sequence shown here is derived from an EMBL/GenBank/DDBJ whole genome shotgun (WGS) entry which is preliminary data.</text>
</comment>
<sequence length="323" mass="37158">MEFKVGDMVMLKVSPWKGVICFGEHGKLSPRYIGPFEIIVRIGPVAYKLELPDKLCEIHNTFHVSNLKKCLADEYLVIPLEEVELDNKFHFIEEPVEIMDRENILGNEKISSRETTLICSQVIRKRAKGIEHRDGAPIYLKSKEDHEVHSKLVLELLKKDKLFAMFSKYEFCLEEVRFLGYLVNNNEIYVESSKIKAMNNWKVPKTPSKIQSFLGLAEDIVVYYDTLNQGLGCVLMQRGKVIAYASRKLKIHKKNYTTHDLELGEDCEIYYHPGKANVVDDALIRKERVKLRRLCTMPMAIQSNFTKNNTLTGSVPGQMGVSW</sequence>
<reference evidence="9" key="1">
    <citation type="journal article" date="2019" name="Sci. Rep.">
        <title>Draft genome of Tanacetum cinerariifolium, the natural source of mosquito coil.</title>
        <authorList>
            <person name="Yamashiro T."/>
            <person name="Shiraishi A."/>
            <person name="Satake H."/>
            <person name="Nakayama K."/>
        </authorList>
    </citation>
    <scope>NUCLEOTIDE SEQUENCE</scope>
</reference>
<keyword evidence="3" id="KW-0540">Nuclease</keyword>